<dbReference type="AlphaFoldDB" id="A0A4P9XNF5"/>
<dbReference type="SMART" id="SM00155">
    <property type="entry name" value="PLDc"/>
    <property type="match status" value="2"/>
</dbReference>
<proteinExistence type="predicted"/>
<evidence type="ECO:0000313" key="2">
    <source>
        <dbReference type="EMBL" id="RKP07455.1"/>
    </source>
</evidence>
<keyword evidence="3" id="KW-1185">Reference proteome</keyword>
<dbReference type="Proteomes" id="UP000271241">
    <property type="component" value="Unassembled WGS sequence"/>
</dbReference>
<dbReference type="PROSITE" id="PS50035">
    <property type="entry name" value="PLD"/>
    <property type="match status" value="2"/>
</dbReference>
<accession>A0A4P9XNF5</accession>
<dbReference type="CDD" id="cd00138">
    <property type="entry name" value="PLDc_SF"/>
    <property type="match status" value="1"/>
</dbReference>
<dbReference type="EMBL" id="KZ992717">
    <property type="protein sequence ID" value="RKP07455.1"/>
    <property type="molecule type" value="Genomic_DNA"/>
</dbReference>
<dbReference type="SUPFAM" id="SSF56024">
    <property type="entry name" value="Phospholipase D/nuclease"/>
    <property type="match status" value="2"/>
</dbReference>
<evidence type="ECO:0000313" key="3">
    <source>
        <dbReference type="Proteomes" id="UP000271241"/>
    </source>
</evidence>
<protein>
    <recommendedName>
        <fullName evidence="1">PLD phosphodiesterase domain-containing protein</fullName>
    </recommendedName>
</protein>
<name>A0A4P9XNF5_9FUNG</name>
<dbReference type="OrthoDB" id="9997422at2759"/>
<dbReference type="GO" id="GO:0030572">
    <property type="term" value="F:phosphatidyltransferase activity"/>
    <property type="evidence" value="ECO:0007669"/>
    <property type="project" value="UniProtKB-ARBA"/>
</dbReference>
<sequence length="498" mass="55384">MGNASHSVLPRALSPKAQAIYDAVMEVTRKAPHTLTFPATDIATAGYVTRYQLGYAHDASLCRHMFGRLIRNADEEVVSLTYLFDRHSECAREIAQAIRDLNDRALQAGRHVRVFLMMDAYGLLMLESTRSAEQAVPGGAAQKAASTSVPMLLDVLNLSDGVHELPPEAIGLPAARDVPALDLRVRTFHYWTVGTLHSKALTVDGSRTVIGSQNMDSEIGSELLVELEGPVARPIRAEFYHIWRSGRPANDGEDEYGMQPQPTSPSTVARMNDTKNLSTNPNAVQVRMPPLRRHPAPRIIADMLPMLVLSHHWSSSIKDAHMDGTQNAAWLAALQLAKRKVYIQTPNFNAVAAREALVSTVKRGVKVDLVTSYHFEDIGEALYPENQADGTNHAAYRRLYKEMGQDIDRAGNGTFRGCWYIGRRQATGTIPNKWEWTHIKLMSIDDELAIFGSGNMDAQSWFHSQEINVLVDDATFAERITAELRDQQHSFSRCHANH</sequence>
<dbReference type="PANTHER" id="PTHR21248:SF22">
    <property type="entry name" value="PHOSPHOLIPASE D"/>
    <property type="match status" value="1"/>
</dbReference>
<organism evidence="2 3">
    <name type="scientific">Thamnocephalis sphaerospora</name>
    <dbReference type="NCBI Taxonomy" id="78915"/>
    <lineage>
        <taxon>Eukaryota</taxon>
        <taxon>Fungi</taxon>
        <taxon>Fungi incertae sedis</taxon>
        <taxon>Zoopagomycota</taxon>
        <taxon>Zoopagomycotina</taxon>
        <taxon>Zoopagomycetes</taxon>
        <taxon>Zoopagales</taxon>
        <taxon>Sigmoideomycetaceae</taxon>
        <taxon>Thamnocephalis</taxon>
    </lineage>
</organism>
<dbReference type="STRING" id="78915.A0A4P9XNF5"/>
<dbReference type="Pfam" id="PF13091">
    <property type="entry name" value="PLDc_2"/>
    <property type="match status" value="1"/>
</dbReference>
<dbReference type="GO" id="GO:0032049">
    <property type="term" value="P:cardiolipin biosynthetic process"/>
    <property type="evidence" value="ECO:0007669"/>
    <property type="project" value="UniProtKB-ARBA"/>
</dbReference>
<dbReference type="Gene3D" id="3.30.870.10">
    <property type="entry name" value="Endonuclease Chain A"/>
    <property type="match status" value="2"/>
</dbReference>
<evidence type="ECO:0000259" key="1">
    <source>
        <dbReference type="PROSITE" id="PS50035"/>
    </source>
</evidence>
<feature type="domain" description="PLD phosphodiesterase" evidence="1">
    <location>
        <begin position="192"/>
        <end position="219"/>
    </location>
</feature>
<feature type="domain" description="PLD phosphodiesterase" evidence="1">
    <location>
        <begin position="438"/>
        <end position="460"/>
    </location>
</feature>
<gene>
    <name evidence="2" type="ORF">THASP1DRAFT_30722</name>
</gene>
<dbReference type="InterPro" id="IPR001736">
    <property type="entry name" value="PLipase_D/transphosphatidylase"/>
</dbReference>
<dbReference type="InterPro" id="IPR025202">
    <property type="entry name" value="PLD-like_dom"/>
</dbReference>
<dbReference type="PANTHER" id="PTHR21248">
    <property type="entry name" value="CARDIOLIPIN SYNTHASE"/>
    <property type="match status" value="1"/>
</dbReference>
<reference evidence="3" key="1">
    <citation type="journal article" date="2018" name="Nat. Microbiol.">
        <title>Leveraging single-cell genomics to expand the fungal tree of life.</title>
        <authorList>
            <person name="Ahrendt S.R."/>
            <person name="Quandt C.A."/>
            <person name="Ciobanu D."/>
            <person name="Clum A."/>
            <person name="Salamov A."/>
            <person name="Andreopoulos B."/>
            <person name="Cheng J.F."/>
            <person name="Woyke T."/>
            <person name="Pelin A."/>
            <person name="Henrissat B."/>
            <person name="Reynolds N.K."/>
            <person name="Benny G.L."/>
            <person name="Smith M.E."/>
            <person name="James T.Y."/>
            <person name="Grigoriev I.V."/>
        </authorList>
    </citation>
    <scope>NUCLEOTIDE SEQUENCE [LARGE SCALE GENOMIC DNA]</scope>
    <source>
        <strain evidence="3">RSA 1356</strain>
    </source>
</reference>